<dbReference type="RefSeq" id="WP_307246696.1">
    <property type="nucleotide sequence ID" value="NZ_JAUSUZ010000001.1"/>
</dbReference>
<organism evidence="1 2">
    <name type="scientific">Catenuloplanes indicus</name>
    <dbReference type="NCBI Taxonomy" id="137267"/>
    <lineage>
        <taxon>Bacteria</taxon>
        <taxon>Bacillati</taxon>
        <taxon>Actinomycetota</taxon>
        <taxon>Actinomycetes</taxon>
        <taxon>Micromonosporales</taxon>
        <taxon>Micromonosporaceae</taxon>
        <taxon>Catenuloplanes</taxon>
    </lineage>
</organism>
<evidence type="ECO:0000313" key="2">
    <source>
        <dbReference type="Proteomes" id="UP001240236"/>
    </source>
</evidence>
<accession>A0AAE3W8G6</accession>
<sequence length="48" mass="4745">MVVPARTLPLPATNSAFGVLAGPHGVPALLLDRAVVPAGAGARALRAM</sequence>
<dbReference type="AlphaFoldDB" id="A0AAE3W8G6"/>
<reference evidence="1 2" key="1">
    <citation type="submission" date="2023-07" db="EMBL/GenBank/DDBJ databases">
        <title>Sequencing the genomes of 1000 actinobacteria strains.</title>
        <authorList>
            <person name="Klenk H.-P."/>
        </authorList>
    </citation>
    <scope>NUCLEOTIDE SEQUENCE [LARGE SCALE GENOMIC DNA]</scope>
    <source>
        <strain evidence="1 2">DSM 44709</strain>
    </source>
</reference>
<name>A0AAE3W8G6_9ACTN</name>
<protein>
    <submittedName>
        <fullName evidence="1">Uncharacterized protein</fullName>
    </submittedName>
</protein>
<dbReference type="Proteomes" id="UP001240236">
    <property type="component" value="Unassembled WGS sequence"/>
</dbReference>
<keyword evidence="2" id="KW-1185">Reference proteome</keyword>
<dbReference type="EMBL" id="JAUSUZ010000001">
    <property type="protein sequence ID" value="MDQ0370604.1"/>
    <property type="molecule type" value="Genomic_DNA"/>
</dbReference>
<evidence type="ECO:0000313" key="1">
    <source>
        <dbReference type="EMBL" id="MDQ0370604.1"/>
    </source>
</evidence>
<gene>
    <name evidence="1" type="ORF">J2S42_007273</name>
</gene>
<proteinExistence type="predicted"/>
<comment type="caution">
    <text evidence="1">The sequence shown here is derived from an EMBL/GenBank/DDBJ whole genome shotgun (WGS) entry which is preliminary data.</text>
</comment>